<name>A0A6J4N6V0_9ACTN</name>
<dbReference type="EMBL" id="CADCUM010000066">
    <property type="protein sequence ID" value="CAA9379112.1"/>
    <property type="molecule type" value="Genomic_DNA"/>
</dbReference>
<feature type="non-terminal residue" evidence="2">
    <location>
        <position position="1"/>
    </location>
</feature>
<accession>A0A6J4N6V0</accession>
<evidence type="ECO:0000256" key="1">
    <source>
        <dbReference type="SAM" id="MobiDB-lite"/>
    </source>
</evidence>
<feature type="non-terminal residue" evidence="2">
    <location>
        <position position="73"/>
    </location>
</feature>
<feature type="compositionally biased region" description="Basic residues" evidence="1">
    <location>
        <begin position="46"/>
        <end position="73"/>
    </location>
</feature>
<gene>
    <name evidence="2" type="ORF">AVDCRST_MAG32-1404</name>
</gene>
<evidence type="ECO:0000313" key="2">
    <source>
        <dbReference type="EMBL" id="CAA9379112.1"/>
    </source>
</evidence>
<feature type="region of interest" description="Disordered" evidence="1">
    <location>
        <begin position="1"/>
        <end position="73"/>
    </location>
</feature>
<feature type="compositionally biased region" description="Basic and acidic residues" evidence="1">
    <location>
        <begin position="32"/>
        <end position="45"/>
    </location>
</feature>
<proteinExistence type="predicted"/>
<dbReference type="AlphaFoldDB" id="A0A6J4N6V0"/>
<reference evidence="2" key="1">
    <citation type="submission" date="2020-02" db="EMBL/GenBank/DDBJ databases">
        <authorList>
            <person name="Meier V. D."/>
        </authorList>
    </citation>
    <scope>NUCLEOTIDE SEQUENCE</scope>
    <source>
        <strain evidence="2">AVDCRST_MAG32</strain>
    </source>
</reference>
<organism evidence="2">
    <name type="scientific">uncultured Nocardioides sp</name>
    <dbReference type="NCBI Taxonomy" id="198441"/>
    <lineage>
        <taxon>Bacteria</taxon>
        <taxon>Bacillati</taxon>
        <taxon>Actinomycetota</taxon>
        <taxon>Actinomycetes</taxon>
        <taxon>Propionibacteriales</taxon>
        <taxon>Nocardioidaceae</taxon>
        <taxon>Nocardioides</taxon>
        <taxon>environmental samples</taxon>
    </lineage>
</organism>
<sequence>VRRGGAAPPAGGWRPAEPACQARRVRVAGRVRRPEVERQPVTDRGARRRPGRRQHRARRVAARAHRALRRRRL</sequence>
<protein>
    <submittedName>
        <fullName evidence="2">Uncharacterized protein</fullName>
    </submittedName>
</protein>
<feature type="compositionally biased region" description="Low complexity" evidence="1">
    <location>
        <begin position="1"/>
        <end position="19"/>
    </location>
</feature>